<dbReference type="Pfam" id="PF01494">
    <property type="entry name" value="FAD_binding_3"/>
    <property type="match status" value="1"/>
</dbReference>
<evidence type="ECO:0000259" key="4">
    <source>
        <dbReference type="Pfam" id="PF01494"/>
    </source>
</evidence>
<organism evidence="5 6">
    <name type="scientific">Nitzschia inconspicua</name>
    <dbReference type="NCBI Taxonomy" id="303405"/>
    <lineage>
        <taxon>Eukaryota</taxon>
        <taxon>Sar</taxon>
        <taxon>Stramenopiles</taxon>
        <taxon>Ochrophyta</taxon>
        <taxon>Bacillariophyta</taxon>
        <taxon>Bacillariophyceae</taxon>
        <taxon>Bacillariophycidae</taxon>
        <taxon>Bacillariales</taxon>
        <taxon>Bacillariaceae</taxon>
        <taxon>Nitzschia</taxon>
    </lineage>
</organism>
<dbReference type="InterPro" id="IPR051104">
    <property type="entry name" value="FAD_monoxygenase"/>
</dbReference>
<keyword evidence="2" id="KW-0274">FAD</keyword>
<protein>
    <submittedName>
        <fullName evidence="5">FAD-binding monooxygenase</fullName>
    </submittedName>
</protein>
<dbReference type="GO" id="GO:0071949">
    <property type="term" value="F:FAD binding"/>
    <property type="evidence" value="ECO:0007669"/>
    <property type="project" value="InterPro"/>
</dbReference>
<dbReference type="EMBL" id="JAGRRH010000013">
    <property type="protein sequence ID" value="KAG7361291.1"/>
    <property type="molecule type" value="Genomic_DNA"/>
</dbReference>
<dbReference type="InterPro" id="IPR002938">
    <property type="entry name" value="FAD-bd"/>
</dbReference>
<dbReference type="GO" id="GO:0004497">
    <property type="term" value="F:monooxygenase activity"/>
    <property type="evidence" value="ECO:0007669"/>
    <property type="project" value="UniProtKB-KW"/>
</dbReference>
<name>A0A9K3LHZ6_9STRA</name>
<gene>
    <name evidence="5" type="ORF">IV203_036391</name>
</gene>
<reference evidence="5" key="2">
    <citation type="submission" date="2021-04" db="EMBL/GenBank/DDBJ databases">
        <authorList>
            <person name="Podell S."/>
        </authorList>
    </citation>
    <scope>NUCLEOTIDE SEQUENCE</scope>
    <source>
        <strain evidence="5">Hildebrandi</strain>
    </source>
</reference>
<proteinExistence type="predicted"/>
<dbReference type="Proteomes" id="UP000693970">
    <property type="component" value="Unassembled WGS sequence"/>
</dbReference>
<dbReference type="GO" id="GO:0044550">
    <property type="term" value="P:secondary metabolite biosynthetic process"/>
    <property type="evidence" value="ECO:0007669"/>
    <property type="project" value="TreeGrafter"/>
</dbReference>
<evidence type="ECO:0000256" key="1">
    <source>
        <dbReference type="ARBA" id="ARBA00022630"/>
    </source>
</evidence>
<keyword evidence="5" id="KW-0503">Monooxygenase</keyword>
<sequence length="572" mass="62955">MIPARVETRKHPVERKSNDIRLHLACFLVALAARWIDGVFAFSQTPSQQKLALQLDRSAPSDVKPVKRVCIVGAGIAGLSLAHALTNSPSLMEGISIPEGDLEVSIFDSRKSLDYTAGAGVQLNGGMACLGKINPDLQRAVIEGAIPISYIRGRHKSWSSKGDVDKLWDYSVEELIRSDETARQELLDDEGKALWYGIMRGALQEILLEKLPRSVQVSFDKTVTGISAPNNQIADGGAYCKFLDGSLEGPFDLIVGCDGIKSALKEYVDRENISEDPSKREGSAAALYSGIRINYAVQENGGVENTLPQPLQLCFADGGYALTGIYGNGKHRPPSRCFFVTSLDENYNGPFKRRIGDVVPEQQQMTSNVDSNEVLENADWSQNVRRPKAETREKMLQQIKIYGVSDSTAVSTIENADRFFELGVYFHNPINLSGWSKEVPSTGGSFTVLCGDAAHAMPPFLGQGANQAIQDAWSLATRLYAYNSKVGRAQLDKMSNDDEECEKPSLKKELRLYQKTRFFPTASITVKATIIGYLETGGRNGFYAKFRDVFFKLLDFASVPKRVLLDSSIPKV</sequence>
<comment type="caution">
    <text evidence="5">The sequence shown here is derived from an EMBL/GenBank/DDBJ whole genome shotgun (WGS) entry which is preliminary data.</text>
</comment>
<evidence type="ECO:0000313" key="6">
    <source>
        <dbReference type="Proteomes" id="UP000693970"/>
    </source>
</evidence>
<keyword evidence="6" id="KW-1185">Reference proteome</keyword>
<dbReference type="PANTHER" id="PTHR46720">
    <property type="entry name" value="HYDROXYLASE, PUTATIVE (AFU_ORTHOLOGUE AFUA_3G01460)-RELATED"/>
    <property type="match status" value="1"/>
</dbReference>
<accession>A0A9K3LHZ6</accession>
<reference evidence="5" key="1">
    <citation type="journal article" date="2021" name="Sci. Rep.">
        <title>Diploid genomic architecture of Nitzschia inconspicua, an elite biomass production diatom.</title>
        <authorList>
            <person name="Oliver A."/>
            <person name="Podell S."/>
            <person name="Pinowska A."/>
            <person name="Traller J.C."/>
            <person name="Smith S.R."/>
            <person name="McClure R."/>
            <person name="Beliaev A."/>
            <person name="Bohutskyi P."/>
            <person name="Hill E.A."/>
            <person name="Rabines A."/>
            <person name="Zheng H."/>
            <person name="Allen L.Z."/>
            <person name="Kuo A."/>
            <person name="Grigoriev I.V."/>
            <person name="Allen A.E."/>
            <person name="Hazlebeck D."/>
            <person name="Allen E.E."/>
        </authorList>
    </citation>
    <scope>NUCLEOTIDE SEQUENCE</scope>
    <source>
        <strain evidence="5">Hildebrandi</strain>
    </source>
</reference>
<evidence type="ECO:0000256" key="3">
    <source>
        <dbReference type="ARBA" id="ARBA00023002"/>
    </source>
</evidence>
<evidence type="ECO:0000256" key="2">
    <source>
        <dbReference type="ARBA" id="ARBA00022827"/>
    </source>
</evidence>
<feature type="domain" description="FAD-binding" evidence="4">
    <location>
        <begin position="449"/>
        <end position="493"/>
    </location>
</feature>
<evidence type="ECO:0000313" key="5">
    <source>
        <dbReference type="EMBL" id="KAG7361291.1"/>
    </source>
</evidence>
<dbReference type="AlphaFoldDB" id="A0A9K3LHZ6"/>
<keyword evidence="1" id="KW-0285">Flavoprotein</keyword>
<keyword evidence="3" id="KW-0560">Oxidoreductase</keyword>
<dbReference type="PANTHER" id="PTHR46720:SF3">
    <property type="entry name" value="FAD-BINDING DOMAIN-CONTAINING PROTEIN-RELATED"/>
    <property type="match status" value="1"/>
</dbReference>
<dbReference type="OrthoDB" id="417877at2759"/>